<dbReference type="OrthoDB" id="384721at2"/>
<reference evidence="2 3" key="1">
    <citation type="submission" date="2017-04" db="EMBL/GenBank/DDBJ databases">
        <title>Complete genome sequence of Flavobacterium kingsejong AJ004.</title>
        <authorList>
            <person name="Lee P.C."/>
        </authorList>
    </citation>
    <scope>NUCLEOTIDE SEQUENCE [LARGE SCALE GENOMIC DNA]</scope>
    <source>
        <strain evidence="2 3">AJ004</strain>
    </source>
</reference>
<dbReference type="GO" id="GO:0008081">
    <property type="term" value="F:phosphoric diester hydrolase activity"/>
    <property type="evidence" value="ECO:0007669"/>
    <property type="project" value="InterPro"/>
</dbReference>
<evidence type="ECO:0000313" key="2">
    <source>
        <dbReference type="EMBL" id="AWG25083.1"/>
    </source>
</evidence>
<dbReference type="PROSITE" id="PS51704">
    <property type="entry name" value="GP_PDE"/>
    <property type="match status" value="1"/>
</dbReference>
<dbReference type="InterPro" id="IPR017946">
    <property type="entry name" value="PLC-like_Pdiesterase_TIM-brl"/>
</dbReference>
<accession>A0A2S1LMV2</accession>
<sequence length="225" mass="24551">MLTIGHRGAKGYEPENTLLSFKKALDLGATAIELDVHLCASGELVVIHDFTVDRTTNGTGGVDQLTLTEIKALSVEGKTVVPTLEEVLDFVDRRCLVNIELKGEHTAKAVTEVMAGYVNSKGWSYDDFLVSSFQKEELDTTFKLNPKIHLGVLTQASVGQALYAADKLAAKAIHPHYGLLTAENVKSAQKKGYKVFTWTVNEPAVIARIKSYGVDGIISDYPDRI</sequence>
<dbReference type="Pfam" id="PF03009">
    <property type="entry name" value="GDPD"/>
    <property type="match status" value="1"/>
</dbReference>
<evidence type="ECO:0000259" key="1">
    <source>
        <dbReference type="PROSITE" id="PS51704"/>
    </source>
</evidence>
<organism evidence="2 3">
    <name type="scientific">Flavobacterium kingsejongi</name>
    <dbReference type="NCBI Taxonomy" id="1678728"/>
    <lineage>
        <taxon>Bacteria</taxon>
        <taxon>Pseudomonadati</taxon>
        <taxon>Bacteroidota</taxon>
        <taxon>Flavobacteriia</taxon>
        <taxon>Flavobacteriales</taxon>
        <taxon>Flavobacteriaceae</taxon>
        <taxon>Flavobacterium</taxon>
    </lineage>
</organism>
<dbReference type="EMBL" id="CP020919">
    <property type="protein sequence ID" value="AWG25083.1"/>
    <property type="molecule type" value="Genomic_DNA"/>
</dbReference>
<dbReference type="AlphaFoldDB" id="A0A2S1LMV2"/>
<dbReference type="KEGG" id="fki:FK004_07470"/>
<dbReference type="Gene3D" id="3.20.20.190">
    <property type="entry name" value="Phosphatidylinositol (PI) phosphodiesterase"/>
    <property type="match status" value="1"/>
</dbReference>
<evidence type="ECO:0000313" key="3">
    <source>
        <dbReference type="Proteomes" id="UP000244677"/>
    </source>
</evidence>
<dbReference type="InterPro" id="IPR030395">
    <property type="entry name" value="GP_PDE_dom"/>
</dbReference>
<dbReference type="GO" id="GO:0006629">
    <property type="term" value="P:lipid metabolic process"/>
    <property type="evidence" value="ECO:0007669"/>
    <property type="project" value="InterPro"/>
</dbReference>
<protein>
    <submittedName>
        <fullName evidence="2">Glycerophosphodiester phosphodiesterase</fullName>
    </submittedName>
</protein>
<name>A0A2S1LMV2_9FLAO</name>
<dbReference type="PANTHER" id="PTHR46211:SF14">
    <property type="entry name" value="GLYCEROPHOSPHODIESTER PHOSPHODIESTERASE"/>
    <property type="match status" value="1"/>
</dbReference>
<keyword evidence="3" id="KW-1185">Reference proteome</keyword>
<dbReference type="Proteomes" id="UP000244677">
    <property type="component" value="Chromosome"/>
</dbReference>
<feature type="domain" description="GP-PDE" evidence="1">
    <location>
        <begin position="1"/>
        <end position="225"/>
    </location>
</feature>
<gene>
    <name evidence="2" type="ORF">FK004_07470</name>
</gene>
<dbReference type="PANTHER" id="PTHR46211">
    <property type="entry name" value="GLYCEROPHOSPHORYL DIESTER PHOSPHODIESTERASE"/>
    <property type="match status" value="1"/>
</dbReference>
<dbReference type="SUPFAM" id="SSF51695">
    <property type="entry name" value="PLC-like phosphodiesterases"/>
    <property type="match status" value="1"/>
</dbReference>
<proteinExistence type="predicted"/>